<dbReference type="Proteomes" id="UP000030746">
    <property type="component" value="Unassembled WGS sequence"/>
</dbReference>
<dbReference type="OrthoDB" id="10068240at2759"/>
<comment type="similarity">
    <text evidence="12">Belongs to the amiloride-sensitive sodium channel (TC 1.A.6) family.</text>
</comment>
<evidence type="ECO:0000256" key="9">
    <source>
        <dbReference type="ARBA" id="ARBA00023180"/>
    </source>
</evidence>
<keyword evidence="3 12" id="KW-0894">Sodium channel</keyword>
<proteinExistence type="inferred from homology"/>
<keyword evidence="2 12" id="KW-0813">Transport</keyword>
<dbReference type="AlphaFoldDB" id="V4AY46"/>
<sequence>PHGHCENMKLKYFEVYSPDNCQIECLTELTIQNCGCRLQSMPYNSGYYFCFTPTSAIFLLFKTHDQCSCSVACSFKIFDPTLSYSSLSKMVQSRLLHGIDLDSLTRKRNFLVVNLYYKELNYEQITQQRAYDIIALLCDIGGSMGLFIGASVMTMFEVIDLLSNSLATRMLTVNKTPTKSNI</sequence>
<dbReference type="PRINTS" id="PR01078">
    <property type="entry name" value="AMINACHANNEL"/>
</dbReference>
<dbReference type="RefSeq" id="XP_009046793.1">
    <property type="nucleotide sequence ID" value="XM_009048545.1"/>
</dbReference>
<dbReference type="Gene3D" id="1.10.287.770">
    <property type="entry name" value="YojJ-like"/>
    <property type="match status" value="1"/>
</dbReference>
<protein>
    <submittedName>
        <fullName evidence="14">Uncharacterized protein</fullName>
    </submittedName>
</protein>
<dbReference type="EMBL" id="KB200213">
    <property type="protein sequence ID" value="ESP02498.1"/>
    <property type="molecule type" value="Genomic_DNA"/>
</dbReference>
<accession>V4AY46</accession>
<evidence type="ECO:0000256" key="8">
    <source>
        <dbReference type="ARBA" id="ARBA00023136"/>
    </source>
</evidence>
<dbReference type="GeneID" id="20234034"/>
<feature type="transmembrane region" description="Helical" evidence="13">
    <location>
        <begin position="133"/>
        <end position="156"/>
    </location>
</feature>
<evidence type="ECO:0000256" key="1">
    <source>
        <dbReference type="ARBA" id="ARBA00004141"/>
    </source>
</evidence>
<feature type="non-terminal residue" evidence="14">
    <location>
        <position position="1"/>
    </location>
</feature>
<dbReference type="GO" id="GO:0005886">
    <property type="term" value="C:plasma membrane"/>
    <property type="evidence" value="ECO:0007669"/>
    <property type="project" value="TreeGrafter"/>
</dbReference>
<keyword evidence="8 13" id="KW-0472">Membrane</keyword>
<evidence type="ECO:0000313" key="15">
    <source>
        <dbReference type="Proteomes" id="UP000030746"/>
    </source>
</evidence>
<dbReference type="HOGENOM" id="CLU_1485597_0_0_1"/>
<reference evidence="14 15" key="1">
    <citation type="journal article" date="2013" name="Nature">
        <title>Insights into bilaterian evolution from three spiralian genomes.</title>
        <authorList>
            <person name="Simakov O."/>
            <person name="Marletaz F."/>
            <person name="Cho S.J."/>
            <person name="Edsinger-Gonzales E."/>
            <person name="Havlak P."/>
            <person name="Hellsten U."/>
            <person name="Kuo D.H."/>
            <person name="Larsson T."/>
            <person name="Lv J."/>
            <person name="Arendt D."/>
            <person name="Savage R."/>
            <person name="Osoegawa K."/>
            <person name="de Jong P."/>
            <person name="Grimwood J."/>
            <person name="Chapman J.A."/>
            <person name="Shapiro H."/>
            <person name="Aerts A."/>
            <person name="Otillar R.P."/>
            <person name="Terry A.Y."/>
            <person name="Boore J.L."/>
            <person name="Grigoriev I.V."/>
            <person name="Lindberg D.R."/>
            <person name="Seaver E.C."/>
            <person name="Weisblat D.A."/>
            <person name="Putnam N.H."/>
            <person name="Rokhsar D.S."/>
        </authorList>
    </citation>
    <scope>NUCLEOTIDE SEQUENCE [LARGE SCALE GENOMIC DNA]</scope>
</reference>
<keyword evidence="4 12" id="KW-0812">Transmembrane</keyword>
<name>V4AY46_LOTGI</name>
<evidence type="ECO:0000256" key="7">
    <source>
        <dbReference type="ARBA" id="ARBA00023065"/>
    </source>
</evidence>
<dbReference type="Pfam" id="PF00858">
    <property type="entry name" value="ASC"/>
    <property type="match status" value="1"/>
</dbReference>
<evidence type="ECO:0000256" key="5">
    <source>
        <dbReference type="ARBA" id="ARBA00022989"/>
    </source>
</evidence>
<dbReference type="FunFam" id="1.10.287.770:FF:000001">
    <property type="entry name" value="Acid-sensing ion channel subunit 1"/>
    <property type="match status" value="1"/>
</dbReference>
<dbReference type="Gene3D" id="1.10.287.820">
    <property type="entry name" value="Acid-sensing ion channel domain"/>
    <property type="match status" value="1"/>
</dbReference>
<comment type="subcellular location">
    <subcellularLocation>
        <location evidence="1">Membrane</location>
        <topology evidence="1">Multi-pass membrane protein</topology>
    </subcellularLocation>
</comment>
<keyword evidence="6" id="KW-0915">Sodium</keyword>
<gene>
    <name evidence="14" type="ORF">LOTGIDRAFT_138301</name>
</gene>
<evidence type="ECO:0000256" key="13">
    <source>
        <dbReference type="SAM" id="Phobius"/>
    </source>
</evidence>
<dbReference type="GO" id="GO:0015280">
    <property type="term" value="F:ligand-gated sodium channel activity"/>
    <property type="evidence" value="ECO:0007669"/>
    <property type="project" value="TreeGrafter"/>
</dbReference>
<keyword evidence="7 12" id="KW-0406">Ion transport</keyword>
<evidence type="ECO:0000256" key="3">
    <source>
        <dbReference type="ARBA" id="ARBA00022461"/>
    </source>
</evidence>
<evidence type="ECO:0000256" key="11">
    <source>
        <dbReference type="ARBA" id="ARBA00023303"/>
    </source>
</evidence>
<keyword evidence="11 12" id="KW-0407">Ion channel</keyword>
<keyword evidence="5 13" id="KW-1133">Transmembrane helix</keyword>
<dbReference type="PANTHER" id="PTHR11690">
    <property type="entry name" value="AMILORIDE-SENSITIVE SODIUM CHANNEL-RELATED"/>
    <property type="match status" value="1"/>
</dbReference>
<keyword evidence="10 12" id="KW-0739">Sodium transport</keyword>
<evidence type="ECO:0000256" key="4">
    <source>
        <dbReference type="ARBA" id="ARBA00022692"/>
    </source>
</evidence>
<dbReference type="InterPro" id="IPR001873">
    <property type="entry name" value="ENaC"/>
</dbReference>
<dbReference type="KEGG" id="lgi:LOTGIDRAFT_138301"/>
<organism evidence="14 15">
    <name type="scientific">Lottia gigantea</name>
    <name type="common">Giant owl limpet</name>
    <dbReference type="NCBI Taxonomy" id="225164"/>
    <lineage>
        <taxon>Eukaryota</taxon>
        <taxon>Metazoa</taxon>
        <taxon>Spiralia</taxon>
        <taxon>Lophotrochozoa</taxon>
        <taxon>Mollusca</taxon>
        <taxon>Gastropoda</taxon>
        <taxon>Patellogastropoda</taxon>
        <taxon>Lottioidea</taxon>
        <taxon>Lottiidae</taxon>
        <taxon>Lottia</taxon>
    </lineage>
</organism>
<evidence type="ECO:0000256" key="10">
    <source>
        <dbReference type="ARBA" id="ARBA00023201"/>
    </source>
</evidence>
<dbReference type="OMA" id="CELECFT"/>
<evidence type="ECO:0000256" key="6">
    <source>
        <dbReference type="ARBA" id="ARBA00023053"/>
    </source>
</evidence>
<evidence type="ECO:0000256" key="12">
    <source>
        <dbReference type="RuleBase" id="RU000679"/>
    </source>
</evidence>
<keyword evidence="15" id="KW-1185">Reference proteome</keyword>
<evidence type="ECO:0000256" key="2">
    <source>
        <dbReference type="ARBA" id="ARBA00022448"/>
    </source>
</evidence>
<dbReference type="CTD" id="20234034"/>
<evidence type="ECO:0000313" key="14">
    <source>
        <dbReference type="EMBL" id="ESP02498.1"/>
    </source>
</evidence>
<keyword evidence="9" id="KW-0325">Glycoprotein</keyword>